<dbReference type="AlphaFoldDB" id="A0A4Y3RBG4"/>
<name>A0A4Y3RBG4_9ACTN</name>
<proteinExistence type="predicted"/>
<evidence type="ECO:0000313" key="3">
    <source>
        <dbReference type="EMBL" id="GEB54804.1"/>
    </source>
</evidence>
<protein>
    <submittedName>
        <fullName evidence="3">ABC transporter</fullName>
    </submittedName>
</protein>
<accession>A0A4Y3RBG4</accession>
<dbReference type="PANTHER" id="PTHR30570:SF1">
    <property type="entry name" value="PHOSPHATE-BINDING PROTEIN PSTS"/>
    <property type="match status" value="1"/>
</dbReference>
<keyword evidence="1" id="KW-0732">Signal</keyword>
<dbReference type="PANTHER" id="PTHR30570">
    <property type="entry name" value="PERIPLASMIC PHOSPHATE BINDING COMPONENT OF PHOSPHATE ABC TRANSPORTER"/>
    <property type="match status" value="1"/>
</dbReference>
<dbReference type="InterPro" id="IPR024370">
    <property type="entry name" value="PBP_domain"/>
</dbReference>
<organism evidence="3 4">
    <name type="scientific">Streptomyces gardneri</name>
    <dbReference type="NCBI Taxonomy" id="66892"/>
    <lineage>
        <taxon>Bacteria</taxon>
        <taxon>Bacillati</taxon>
        <taxon>Actinomycetota</taxon>
        <taxon>Actinomycetes</taxon>
        <taxon>Kitasatosporales</taxon>
        <taxon>Streptomycetaceae</taxon>
        <taxon>Streptomyces</taxon>
    </lineage>
</organism>
<gene>
    <name evidence="3" type="ORF">SGA01_04090</name>
</gene>
<feature type="domain" description="PBP" evidence="2">
    <location>
        <begin position="46"/>
        <end position="288"/>
    </location>
</feature>
<dbReference type="EMBL" id="BJMN01000003">
    <property type="protein sequence ID" value="GEB54804.1"/>
    <property type="molecule type" value="Genomic_DNA"/>
</dbReference>
<dbReference type="Proteomes" id="UP000315226">
    <property type="component" value="Unassembled WGS sequence"/>
</dbReference>
<dbReference type="InterPro" id="IPR050811">
    <property type="entry name" value="Phosphate_ABC_transporter"/>
</dbReference>
<dbReference type="Gene3D" id="3.40.190.10">
    <property type="entry name" value="Periplasmic binding protein-like II"/>
    <property type="match status" value="2"/>
</dbReference>
<dbReference type="CDD" id="cd13653">
    <property type="entry name" value="PBP2_phosphate_like_1"/>
    <property type="match status" value="1"/>
</dbReference>
<dbReference type="RefSeq" id="WP_141292672.1">
    <property type="nucleotide sequence ID" value="NZ_BJMN01000003.1"/>
</dbReference>
<dbReference type="OrthoDB" id="9790048at2"/>
<reference evidence="3 4" key="1">
    <citation type="submission" date="2019-06" db="EMBL/GenBank/DDBJ databases">
        <title>Whole genome shotgun sequence of Streptomyces gardneri NBRC 12865.</title>
        <authorList>
            <person name="Hosoyama A."/>
            <person name="Uohara A."/>
            <person name="Ohji S."/>
            <person name="Ichikawa N."/>
        </authorList>
    </citation>
    <scope>NUCLEOTIDE SEQUENCE [LARGE SCALE GENOMIC DNA]</scope>
    <source>
        <strain evidence="3 4">NBRC 12865</strain>
    </source>
</reference>
<dbReference type="SUPFAM" id="SSF53850">
    <property type="entry name" value="Periplasmic binding protein-like II"/>
    <property type="match status" value="1"/>
</dbReference>
<comment type="caution">
    <text evidence="3">The sequence shown here is derived from an EMBL/GenBank/DDBJ whole genome shotgun (WGS) entry which is preliminary data.</text>
</comment>
<evidence type="ECO:0000256" key="1">
    <source>
        <dbReference type="ARBA" id="ARBA00022729"/>
    </source>
</evidence>
<keyword evidence="4" id="KW-1185">Reference proteome</keyword>
<evidence type="ECO:0000259" key="2">
    <source>
        <dbReference type="Pfam" id="PF12849"/>
    </source>
</evidence>
<dbReference type="Pfam" id="PF12849">
    <property type="entry name" value="PBP_like_2"/>
    <property type="match status" value="1"/>
</dbReference>
<sequence length="306" mass="31591">MSFLSTETRRAAPPLTGRRVRQGASVASAGLLLSAALTGCAGSAKAGSDAIQASGSTTVAPVASDAAEALKAKGLNITVATQGGSAGGISQLGTGQINIALSSKPLSDKDHKAYPDTDFVATQIGADAVGVIITKEVVDGGVKGLTKAQVAGLFEGRITNWKEVGGPDLQVFVYDKEPGRGTREVLDKFIYGKGEPPAPPKSANYAVVGGNLETRNKLKSTRGSIAPLSTGFIEGHPDLVAVPLEGVAPTLANVASGTYPMTRPLYMITNGKPQGTVKQYIDYILSSEGQKLLPKHGYLTREQMGL</sequence>
<evidence type="ECO:0000313" key="4">
    <source>
        <dbReference type="Proteomes" id="UP000315226"/>
    </source>
</evidence>